<keyword evidence="3" id="KW-0808">Transferase</keyword>
<proteinExistence type="predicted"/>
<dbReference type="KEGG" id="tva:4774493"/>
<feature type="region of interest" description="Disordered" evidence="1">
    <location>
        <begin position="852"/>
        <end position="915"/>
    </location>
</feature>
<feature type="compositionally biased region" description="Basic and acidic residues" evidence="1">
    <location>
        <begin position="852"/>
        <end position="866"/>
    </location>
</feature>
<sequence length="915" mass="103233">MKSNRVTPATVGSSTPSNDRSKNNSQSSNSYESFSSDEQNIMNSLSNSNDSSNSSSILEKDQHDPTLIRQIKQLALRKGRNTDLIQDLVDGRILVLSSFAIKLPNNAKSINPDDYYRKYALISHPCLACPHGEYLFDFSEAGSMRYMMPYYLKGSLGNILQLESQGKHPFQWTSTAKSICSFGILVGLKGLHLKKIVHGLLNPNNILLNRKLEPKISEYWMSELYDKESIDMEYDSNFIDKSTSQGEFNDIYSYGAILACLATKSQCFSPNLLNEDIKPEIKSLISKCLDEEPSNRPKIEDILSSFVNGSLLFEGTNPQQFISYAKSLNGEKNLVNNYVPRPIPAFVDVKEVTERVKEIAEQGDARCQFLFGCFRREGVGISVNKNAALKSFKAAADQGIPEAQYLVSIIMGAKPKNQNIRQEANNYLVDAADNGFVDAQYRLAGFLYTGQNFPKNFELSEKYYLLAVEQGHLDSLLKLAENYQNKQFPGGEEKAKKYYRLAALQGNSDSIFKYGNYLVEEGKLEEASDFLIRSADQGNNSAEILLAKLIIEEKIDVGQANAIKYIKKACDSGDEFAKRKYCKMAALGEVKSLSIEDTIKYIKMGTDIGDETCLLRYADLLLDGKYVQHDENKAIECFKRSWKEHNNADSAFRAAKIYINRKGKPPQDLLAAAAKAGITDAQYLYAVNFLEKSARANMLQQAVDGGHLLAQYDLANYKLKTGHKQEAYKLLEDAANKGNVEAMSRFARLGLNGKFDTEDDEVFIEWLKKASDLGDPRAQLKYGQMLMDGDGVERDIALAVTNFEKAAQFGIAQANFELSYIYERGLLGERDEEKAKKYKEMGNRLQGRMYRDDYTEQDIGSRPREFYDDEEEEFGQEEDYEEYRHMDDNDDEDSGDYKSSEPMISMPTDLDIHID</sequence>
<dbReference type="EMBL" id="DS113241">
    <property type="protein sequence ID" value="EAY16484.1"/>
    <property type="molecule type" value="Genomic_DNA"/>
</dbReference>
<evidence type="ECO:0000313" key="4">
    <source>
        <dbReference type="Proteomes" id="UP000001542"/>
    </source>
</evidence>
<dbReference type="GO" id="GO:0005524">
    <property type="term" value="F:ATP binding"/>
    <property type="evidence" value="ECO:0007669"/>
    <property type="project" value="InterPro"/>
</dbReference>
<dbReference type="InterPro" id="IPR000719">
    <property type="entry name" value="Prot_kinase_dom"/>
</dbReference>
<dbReference type="InterPro" id="IPR006597">
    <property type="entry name" value="Sel1-like"/>
</dbReference>
<dbReference type="Proteomes" id="UP000001542">
    <property type="component" value="Unassembled WGS sequence"/>
</dbReference>
<dbReference type="InterPro" id="IPR052945">
    <property type="entry name" value="Mitotic_Regulator"/>
</dbReference>
<feature type="compositionally biased region" description="Polar residues" evidence="1">
    <location>
        <begin position="1"/>
        <end position="16"/>
    </location>
</feature>
<dbReference type="Pfam" id="PF00069">
    <property type="entry name" value="Pkinase"/>
    <property type="match status" value="1"/>
</dbReference>
<accession>A2DST5</accession>
<dbReference type="eggNOG" id="KOG1550">
    <property type="taxonomic scope" value="Eukaryota"/>
</dbReference>
<dbReference type="SMART" id="SM00671">
    <property type="entry name" value="SEL1"/>
    <property type="match status" value="10"/>
</dbReference>
<dbReference type="InterPro" id="IPR011990">
    <property type="entry name" value="TPR-like_helical_dom_sf"/>
</dbReference>
<dbReference type="InterPro" id="IPR011009">
    <property type="entry name" value="Kinase-like_dom_sf"/>
</dbReference>
<dbReference type="SUPFAM" id="SSF81901">
    <property type="entry name" value="HCP-like"/>
    <property type="match status" value="3"/>
</dbReference>
<dbReference type="AlphaFoldDB" id="A2DST5"/>
<dbReference type="VEuPathDB" id="TrichDB:TVAG_347940"/>
<keyword evidence="4" id="KW-1185">Reference proteome</keyword>
<reference evidence="3" key="1">
    <citation type="submission" date="2006-10" db="EMBL/GenBank/DDBJ databases">
        <authorList>
            <person name="Amadeo P."/>
            <person name="Zhao Q."/>
            <person name="Wortman J."/>
            <person name="Fraser-Liggett C."/>
            <person name="Carlton J."/>
        </authorList>
    </citation>
    <scope>NUCLEOTIDE SEQUENCE</scope>
    <source>
        <strain evidence="3">G3</strain>
    </source>
</reference>
<evidence type="ECO:0000313" key="3">
    <source>
        <dbReference type="EMBL" id="EAY16484.1"/>
    </source>
</evidence>
<feature type="domain" description="Protein kinase" evidence="2">
    <location>
        <begin position="68"/>
        <end position="307"/>
    </location>
</feature>
<dbReference type="SMR" id="A2DST5"/>
<dbReference type="InParanoid" id="A2DST5"/>
<dbReference type="STRING" id="5722.A2DST5"/>
<keyword evidence="3" id="KW-0418">Kinase</keyword>
<dbReference type="FunFam" id="1.25.40.10:FF:003294">
    <property type="entry name" value="Protein kinase, putative"/>
    <property type="match status" value="1"/>
</dbReference>
<dbReference type="GO" id="GO:0004672">
    <property type="term" value="F:protein kinase activity"/>
    <property type="evidence" value="ECO:0007669"/>
    <property type="project" value="InterPro"/>
</dbReference>
<evidence type="ECO:0000259" key="2">
    <source>
        <dbReference type="PROSITE" id="PS50011"/>
    </source>
</evidence>
<gene>
    <name evidence="3" type="ORF">TVAG_347940</name>
</gene>
<dbReference type="PROSITE" id="PS50011">
    <property type="entry name" value="PROTEIN_KINASE_DOM"/>
    <property type="match status" value="1"/>
</dbReference>
<dbReference type="Gene3D" id="1.25.40.10">
    <property type="entry name" value="Tetratricopeptide repeat domain"/>
    <property type="match status" value="3"/>
</dbReference>
<feature type="compositionally biased region" description="Acidic residues" evidence="1">
    <location>
        <begin position="867"/>
        <end position="881"/>
    </location>
</feature>
<reference evidence="3" key="2">
    <citation type="journal article" date="2007" name="Science">
        <title>Draft genome sequence of the sexually transmitted pathogen Trichomonas vaginalis.</title>
        <authorList>
            <person name="Carlton J.M."/>
            <person name="Hirt R.P."/>
            <person name="Silva J.C."/>
            <person name="Delcher A.L."/>
            <person name="Schatz M."/>
            <person name="Zhao Q."/>
            <person name="Wortman J.R."/>
            <person name="Bidwell S.L."/>
            <person name="Alsmark U.C.M."/>
            <person name="Besteiro S."/>
            <person name="Sicheritz-Ponten T."/>
            <person name="Noel C.J."/>
            <person name="Dacks J.B."/>
            <person name="Foster P.G."/>
            <person name="Simillion C."/>
            <person name="Van de Peer Y."/>
            <person name="Miranda-Saavedra D."/>
            <person name="Barton G.J."/>
            <person name="Westrop G.D."/>
            <person name="Mueller S."/>
            <person name="Dessi D."/>
            <person name="Fiori P.L."/>
            <person name="Ren Q."/>
            <person name="Paulsen I."/>
            <person name="Zhang H."/>
            <person name="Bastida-Corcuera F.D."/>
            <person name="Simoes-Barbosa A."/>
            <person name="Brown M.T."/>
            <person name="Hayes R.D."/>
            <person name="Mukherjee M."/>
            <person name="Okumura C.Y."/>
            <person name="Schneider R."/>
            <person name="Smith A.J."/>
            <person name="Vanacova S."/>
            <person name="Villalvazo M."/>
            <person name="Haas B.J."/>
            <person name="Pertea M."/>
            <person name="Feldblyum T.V."/>
            <person name="Utterback T.R."/>
            <person name="Shu C.L."/>
            <person name="Osoegawa K."/>
            <person name="de Jong P.J."/>
            <person name="Hrdy I."/>
            <person name="Horvathova L."/>
            <person name="Zubacova Z."/>
            <person name="Dolezal P."/>
            <person name="Malik S.B."/>
            <person name="Logsdon J.M. Jr."/>
            <person name="Henze K."/>
            <person name="Gupta A."/>
            <person name="Wang C.C."/>
            <person name="Dunne R.L."/>
            <person name="Upcroft J.A."/>
            <person name="Upcroft P."/>
            <person name="White O."/>
            <person name="Salzberg S.L."/>
            <person name="Tang P."/>
            <person name="Chiu C.-H."/>
            <person name="Lee Y.-S."/>
            <person name="Embley T.M."/>
            <person name="Coombs G.H."/>
            <person name="Mottram J.C."/>
            <person name="Tachezy J."/>
            <person name="Fraser-Liggett C.M."/>
            <person name="Johnson P.J."/>
        </authorList>
    </citation>
    <scope>NUCLEOTIDE SEQUENCE [LARGE SCALE GENOMIC DNA]</scope>
    <source>
        <strain evidence="3">G3</strain>
    </source>
</reference>
<organism evidence="3 4">
    <name type="scientific">Trichomonas vaginalis (strain ATCC PRA-98 / G3)</name>
    <dbReference type="NCBI Taxonomy" id="412133"/>
    <lineage>
        <taxon>Eukaryota</taxon>
        <taxon>Metamonada</taxon>
        <taxon>Parabasalia</taxon>
        <taxon>Trichomonadida</taxon>
        <taxon>Trichomonadidae</taxon>
        <taxon>Trichomonas</taxon>
    </lineage>
</organism>
<dbReference type="OrthoDB" id="2384430at2759"/>
<protein>
    <submittedName>
        <fullName evidence="3">Protein kinase, putative</fullName>
    </submittedName>
</protein>
<evidence type="ECO:0000256" key="1">
    <source>
        <dbReference type="SAM" id="MobiDB-lite"/>
    </source>
</evidence>
<dbReference type="SUPFAM" id="SSF56112">
    <property type="entry name" value="Protein kinase-like (PK-like)"/>
    <property type="match status" value="1"/>
</dbReference>
<dbReference type="Pfam" id="PF08238">
    <property type="entry name" value="Sel1"/>
    <property type="match status" value="8"/>
</dbReference>
<dbReference type="VEuPathDB" id="TrichDB:TVAGG3_0962460"/>
<name>A2DST5_TRIV3</name>
<dbReference type="PANTHER" id="PTHR43628">
    <property type="entry name" value="ACTIVATOR OF C KINASE PROTEIN 1-RELATED"/>
    <property type="match status" value="1"/>
</dbReference>
<dbReference type="Gene3D" id="1.10.510.10">
    <property type="entry name" value="Transferase(Phosphotransferase) domain 1"/>
    <property type="match status" value="1"/>
</dbReference>
<dbReference type="PANTHER" id="PTHR43628:SF1">
    <property type="entry name" value="CHITIN SYNTHASE REGULATORY FACTOR 2-RELATED"/>
    <property type="match status" value="1"/>
</dbReference>
<feature type="compositionally biased region" description="Low complexity" evidence="1">
    <location>
        <begin position="43"/>
        <end position="56"/>
    </location>
</feature>
<feature type="compositionally biased region" description="Low complexity" evidence="1">
    <location>
        <begin position="23"/>
        <end position="36"/>
    </location>
</feature>
<dbReference type="RefSeq" id="XP_001328707.1">
    <property type="nucleotide sequence ID" value="XM_001328672.1"/>
</dbReference>
<feature type="region of interest" description="Disordered" evidence="1">
    <location>
        <begin position="1"/>
        <end position="61"/>
    </location>
</feature>